<dbReference type="PROSITE" id="PS00058">
    <property type="entry name" value="DNA_MISMATCH_REPAIR_1"/>
    <property type="match status" value="1"/>
</dbReference>
<evidence type="ECO:0000313" key="6">
    <source>
        <dbReference type="EMBL" id="SSX06277.1"/>
    </source>
</evidence>
<feature type="compositionally biased region" description="Basic and acidic residues" evidence="3">
    <location>
        <begin position="382"/>
        <end position="395"/>
    </location>
</feature>
<evidence type="ECO:0000313" key="7">
    <source>
        <dbReference type="EMBL" id="SSX26631.1"/>
    </source>
</evidence>
<dbReference type="Pfam" id="PF08676">
    <property type="entry name" value="MutL_C"/>
    <property type="match status" value="1"/>
</dbReference>
<dbReference type="Gene3D" id="3.30.230.10">
    <property type="match status" value="1"/>
</dbReference>
<dbReference type="Gene3D" id="3.30.1370.100">
    <property type="entry name" value="MutL, C-terminal domain, regulatory subdomain"/>
    <property type="match status" value="1"/>
</dbReference>
<dbReference type="GO" id="GO:0032389">
    <property type="term" value="C:MutLalpha complex"/>
    <property type="evidence" value="ECO:0007669"/>
    <property type="project" value="TreeGrafter"/>
</dbReference>
<dbReference type="SUPFAM" id="SSF118116">
    <property type="entry name" value="DNA mismatch repair protein MutL"/>
    <property type="match status" value="1"/>
</dbReference>
<dbReference type="InterPro" id="IPR014790">
    <property type="entry name" value="MutL_C"/>
</dbReference>
<dbReference type="SMART" id="SM01340">
    <property type="entry name" value="DNA_mis_repair"/>
    <property type="match status" value="1"/>
</dbReference>
<dbReference type="GO" id="GO:0140664">
    <property type="term" value="F:ATP-dependent DNA damage sensor activity"/>
    <property type="evidence" value="ECO:0007669"/>
    <property type="project" value="InterPro"/>
</dbReference>
<dbReference type="NCBIfam" id="TIGR00585">
    <property type="entry name" value="mutl"/>
    <property type="match status" value="1"/>
</dbReference>
<dbReference type="InterPro" id="IPR013507">
    <property type="entry name" value="DNA_mismatch_S5_2-like"/>
</dbReference>
<dbReference type="Gene3D" id="3.30.1540.20">
    <property type="entry name" value="MutL, C-terminal domain, dimerisation subdomain"/>
    <property type="match status" value="1"/>
</dbReference>
<reference evidence="7" key="2">
    <citation type="submission" date="2018-07" db="EMBL/GenBank/DDBJ databases">
        <authorList>
            <person name="Quirk P.G."/>
            <person name="Krulwich T.A."/>
        </authorList>
    </citation>
    <scope>NUCLEOTIDE SEQUENCE</scope>
</reference>
<feature type="region of interest" description="Disordered" evidence="3">
    <location>
        <begin position="369"/>
        <end position="440"/>
    </location>
</feature>
<dbReference type="InterPro" id="IPR002099">
    <property type="entry name" value="MutL/Mlh/PMS"/>
</dbReference>
<evidence type="ECO:0000259" key="5">
    <source>
        <dbReference type="SMART" id="SM01340"/>
    </source>
</evidence>
<dbReference type="SUPFAM" id="SSF54211">
    <property type="entry name" value="Ribosomal protein S5 domain 2-like"/>
    <property type="match status" value="1"/>
</dbReference>
<dbReference type="PANTHER" id="PTHR10073:SF52">
    <property type="entry name" value="MISMATCH REPAIR ENDONUCLEASE PMS2"/>
    <property type="match status" value="1"/>
</dbReference>
<accession>A0A336KPN0</accession>
<dbReference type="GO" id="GO:0016887">
    <property type="term" value="F:ATP hydrolysis activity"/>
    <property type="evidence" value="ECO:0007669"/>
    <property type="project" value="InterPro"/>
</dbReference>
<dbReference type="CDD" id="cd03484">
    <property type="entry name" value="MutL_Trans_hPMS_2_like"/>
    <property type="match status" value="1"/>
</dbReference>
<dbReference type="SMART" id="SM00853">
    <property type="entry name" value="MutL_C"/>
    <property type="match status" value="1"/>
</dbReference>
<evidence type="ECO:0000259" key="4">
    <source>
        <dbReference type="SMART" id="SM00853"/>
    </source>
</evidence>
<feature type="compositionally biased region" description="Polar residues" evidence="3">
    <location>
        <begin position="370"/>
        <end position="380"/>
    </location>
</feature>
<dbReference type="PANTHER" id="PTHR10073">
    <property type="entry name" value="DNA MISMATCH REPAIR PROTEIN MLH, PMS, MUTL"/>
    <property type="match status" value="1"/>
</dbReference>
<dbReference type="GO" id="GO:0030983">
    <property type="term" value="F:mismatched DNA binding"/>
    <property type="evidence" value="ECO:0007669"/>
    <property type="project" value="InterPro"/>
</dbReference>
<dbReference type="FunFam" id="3.30.1370.100:FF:000001">
    <property type="entry name" value="Mismatch repair endonuclease pms1, putative"/>
    <property type="match status" value="1"/>
</dbReference>
<dbReference type="GO" id="GO:0005524">
    <property type="term" value="F:ATP binding"/>
    <property type="evidence" value="ECO:0007669"/>
    <property type="project" value="InterPro"/>
</dbReference>
<feature type="domain" description="MutL C-terminal dimerisation" evidence="4">
    <location>
        <begin position="648"/>
        <end position="793"/>
    </location>
</feature>
<comment type="similarity">
    <text evidence="1">Belongs to the DNA mismatch repair MutL/HexB family.</text>
</comment>
<dbReference type="VEuPathDB" id="VectorBase:CSON013712"/>
<dbReference type="InterPro" id="IPR014721">
    <property type="entry name" value="Ribsml_uS5_D2-typ_fold_subgr"/>
</dbReference>
<dbReference type="InterPro" id="IPR042121">
    <property type="entry name" value="MutL_C_regsub"/>
</dbReference>
<protein>
    <submittedName>
        <fullName evidence="6">CSON013712 protein</fullName>
    </submittedName>
</protein>
<dbReference type="SUPFAM" id="SSF55874">
    <property type="entry name" value="ATPase domain of HSP90 chaperone/DNA topoisomerase II/histidine kinase"/>
    <property type="match status" value="1"/>
</dbReference>
<dbReference type="InterPro" id="IPR014762">
    <property type="entry name" value="DNA_mismatch_repair_CS"/>
</dbReference>
<sequence>MSDNEEIIEATTEKPKEIHKITKDDACKISSGQVISSLAIAVKELVENSLDAGATLIEVKFKDRGLLGLEVVDNGCGVKEEDFHGLTSRHATSKLRDFKDLEEVETFGFRGEALNSLCALGNLTIITKHSSAPSATKLEFDHGGNIINQTTTSGQVGTQVHLKDLFIVLPVRKREFAKNIKKEYAKALEILTAYCLISSSVRIIVSNIEKNGFRHQVMATNLNTSLMETVRSVFGQKQVEQLIEIKTPVLEGEENLRLEKYKIEGYVSNCHHGSGRSSKDRQFFYINSRPCESKTLLKFINEIYRKYNQNQYPFIFLNIKMNKDEVDINVTPDKRQLFIADEQVLKQAVMKSLSETYEAMQQMFPIRSVKASQSQNTSQGSEKSKSSQEKRKSDDSDSEIDEIALPEPEKFSQMLSQWKSTGNTDEAASSPETRYKRKLDDEIDARTKRIKMIQQTLKENAERYGKVTITEKTKTHSYESDPDENEAPLLDSNSILTPDSLVSDSSYKLEIFSPKLSSTNKENAPEKVKQITCKTVSSPATVRKLRTIPKESYEDPPSLLTPTCSNEMKSLSISVPKALHDSSETISTSLDEIKAQMNLELDARDAYKQNKEESCDKFKSKINPQMNESAEMELSREITKDMFLKMEIIGQFNLGFIIVKLNDDLFIVDQHASSEKYNFEDLIKNTEIQSQHLVCAEQLELSATNEIILMDNLPIFNKNGFKFKINEEKPATKRISLIAKPFSKNWNFGKEDIEELLHMLYENPNSKDVRPSRVRCMFASRACRKSVMIGDHLTQGQMNRIVGQLSQLDQPWNCPHGRPTMRHLANLNSVKLSVDSQEMNVEN</sequence>
<dbReference type="OMA" id="MRPRRMP"/>
<evidence type="ECO:0000256" key="1">
    <source>
        <dbReference type="ARBA" id="ARBA00006082"/>
    </source>
</evidence>
<evidence type="ECO:0000256" key="3">
    <source>
        <dbReference type="SAM" id="MobiDB-lite"/>
    </source>
</evidence>
<dbReference type="Pfam" id="PF13589">
    <property type="entry name" value="HATPase_c_3"/>
    <property type="match status" value="1"/>
</dbReference>
<dbReference type="FunFam" id="3.30.565.10:FF:000014">
    <property type="entry name" value="Mismatch repair endonuclease pms1, putative"/>
    <property type="match status" value="1"/>
</dbReference>
<dbReference type="CDD" id="cd16926">
    <property type="entry name" value="HATPase_MutL-MLH-PMS-like"/>
    <property type="match status" value="1"/>
</dbReference>
<dbReference type="GO" id="GO:0006298">
    <property type="term" value="P:mismatch repair"/>
    <property type="evidence" value="ECO:0007669"/>
    <property type="project" value="InterPro"/>
</dbReference>
<dbReference type="EMBL" id="UFQT01000700">
    <property type="protein sequence ID" value="SSX26631.1"/>
    <property type="molecule type" value="Genomic_DNA"/>
</dbReference>
<evidence type="ECO:0000256" key="2">
    <source>
        <dbReference type="ARBA" id="ARBA00022763"/>
    </source>
</evidence>
<dbReference type="AlphaFoldDB" id="A0A336KPN0"/>
<gene>
    <name evidence="6" type="primary">CSON013712</name>
</gene>
<dbReference type="InterPro" id="IPR036890">
    <property type="entry name" value="HATPase_C_sf"/>
</dbReference>
<dbReference type="InterPro" id="IPR020568">
    <property type="entry name" value="Ribosomal_Su5_D2-typ_SF"/>
</dbReference>
<dbReference type="EMBL" id="UFQS01000700">
    <property type="protein sequence ID" value="SSX06277.1"/>
    <property type="molecule type" value="Genomic_DNA"/>
</dbReference>
<name>A0A336KPN0_CULSO</name>
<reference evidence="6" key="1">
    <citation type="submission" date="2018-04" db="EMBL/GenBank/DDBJ databases">
        <authorList>
            <person name="Go L.Y."/>
            <person name="Mitchell J.A."/>
        </authorList>
    </citation>
    <scope>NUCLEOTIDE SEQUENCE</scope>
    <source>
        <tissue evidence="6">Whole organism</tissue>
    </source>
</reference>
<feature type="compositionally biased region" description="Polar residues" evidence="3">
    <location>
        <begin position="413"/>
        <end position="432"/>
    </location>
</feature>
<dbReference type="Gene3D" id="3.30.565.10">
    <property type="entry name" value="Histidine kinase-like ATPase, C-terminal domain"/>
    <property type="match status" value="1"/>
</dbReference>
<proteinExistence type="inferred from homology"/>
<dbReference type="Pfam" id="PF01119">
    <property type="entry name" value="DNA_mis_repair"/>
    <property type="match status" value="1"/>
</dbReference>
<feature type="region of interest" description="Disordered" evidence="3">
    <location>
        <begin position="472"/>
        <end position="493"/>
    </location>
</feature>
<dbReference type="InterPro" id="IPR038973">
    <property type="entry name" value="MutL/Mlh/Pms-like"/>
</dbReference>
<organism evidence="6">
    <name type="scientific">Culicoides sonorensis</name>
    <name type="common">Biting midge</name>
    <dbReference type="NCBI Taxonomy" id="179676"/>
    <lineage>
        <taxon>Eukaryota</taxon>
        <taxon>Metazoa</taxon>
        <taxon>Ecdysozoa</taxon>
        <taxon>Arthropoda</taxon>
        <taxon>Hexapoda</taxon>
        <taxon>Insecta</taxon>
        <taxon>Pterygota</taxon>
        <taxon>Neoptera</taxon>
        <taxon>Endopterygota</taxon>
        <taxon>Diptera</taxon>
        <taxon>Nematocera</taxon>
        <taxon>Chironomoidea</taxon>
        <taxon>Ceratopogonidae</taxon>
        <taxon>Ceratopogoninae</taxon>
        <taxon>Culicoides</taxon>
        <taxon>Monoculicoides</taxon>
    </lineage>
</organism>
<dbReference type="InterPro" id="IPR042120">
    <property type="entry name" value="MutL_C_dimsub"/>
</dbReference>
<feature type="domain" description="DNA mismatch repair protein S5" evidence="5">
    <location>
        <begin position="230"/>
        <end position="358"/>
    </location>
</feature>
<keyword evidence="2" id="KW-0227">DNA damage</keyword>
<dbReference type="InterPro" id="IPR037198">
    <property type="entry name" value="MutL_C_sf"/>
</dbReference>